<reference evidence="2 3" key="1">
    <citation type="submission" date="2019-01" db="EMBL/GenBank/DDBJ databases">
        <title>Genome sequence of the Antarctic species Gelidibacter gilvus ACAM 158(T).</title>
        <authorList>
            <person name="Bowman J.P."/>
        </authorList>
    </citation>
    <scope>NUCLEOTIDE SEQUENCE [LARGE SCALE GENOMIC DNA]</scope>
    <source>
        <strain evidence="2 3">IC158</strain>
    </source>
</reference>
<dbReference type="EMBL" id="SDDZ01000019">
    <property type="protein sequence ID" value="RXJ44328.1"/>
    <property type="molecule type" value="Genomic_DNA"/>
</dbReference>
<feature type="domain" description="Lipid/polyisoprenoid-binding YceI-like" evidence="1">
    <location>
        <begin position="5"/>
        <end position="172"/>
    </location>
</feature>
<sequence>MEMTKWNIEQKNSEASFKVRKLFITNVIGQMEVFEGQVETETDDFESVNKISFKASVNSIKTDDAKRDEHLKSSDFFNMEKYPYIRFVAEDFNANEKKIQADLTIKDITKSITLAIDSGKTSIGKNSGDRVELSFSGKIDRRDFGLTWDGKNAAGDLIVGDEIKLSAKIQFVKQSQNATAKEIK</sequence>
<name>A0A4Q0XB36_9FLAO</name>
<dbReference type="RefSeq" id="WP_129018928.1">
    <property type="nucleotide sequence ID" value="NZ_SDDZ01000019.1"/>
</dbReference>
<organism evidence="2 3">
    <name type="scientific">Gelidibacter gilvus</name>
    <dbReference type="NCBI Taxonomy" id="59602"/>
    <lineage>
        <taxon>Bacteria</taxon>
        <taxon>Pseudomonadati</taxon>
        <taxon>Bacteroidota</taxon>
        <taxon>Flavobacteriia</taxon>
        <taxon>Flavobacteriales</taxon>
        <taxon>Flavobacteriaceae</taxon>
        <taxon>Gelidibacter</taxon>
    </lineage>
</organism>
<keyword evidence="3" id="KW-1185">Reference proteome</keyword>
<dbReference type="Proteomes" id="UP000289792">
    <property type="component" value="Unassembled WGS sequence"/>
</dbReference>
<comment type="caution">
    <text evidence="2">The sequence shown here is derived from an EMBL/GenBank/DDBJ whole genome shotgun (WGS) entry which is preliminary data.</text>
</comment>
<accession>A0A4Q0XB36</accession>
<protein>
    <submittedName>
        <fullName evidence="2">Polyisoprenoid-binding protein</fullName>
    </submittedName>
</protein>
<dbReference type="AlphaFoldDB" id="A0A4Q0XB36"/>
<dbReference type="SUPFAM" id="SSF101874">
    <property type="entry name" value="YceI-like"/>
    <property type="match status" value="1"/>
</dbReference>
<proteinExistence type="predicted"/>
<evidence type="ECO:0000259" key="1">
    <source>
        <dbReference type="SMART" id="SM00867"/>
    </source>
</evidence>
<dbReference type="InterPro" id="IPR007372">
    <property type="entry name" value="Lipid/polyisoprenoid-bd_YceI"/>
</dbReference>
<dbReference type="Gene3D" id="2.40.128.110">
    <property type="entry name" value="Lipid/polyisoprenoid-binding, YceI-like"/>
    <property type="match status" value="1"/>
</dbReference>
<evidence type="ECO:0000313" key="3">
    <source>
        <dbReference type="Proteomes" id="UP000289792"/>
    </source>
</evidence>
<dbReference type="InterPro" id="IPR036761">
    <property type="entry name" value="TTHA0802/YceI-like_sf"/>
</dbReference>
<gene>
    <name evidence="2" type="ORF">ESZ48_18180</name>
</gene>
<dbReference type="PANTHER" id="PTHR34406:SF1">
    <property type="entry name" value="PROTEIN YCEI"/>
    <property type="match status" value="1"/>
</dbReference>
<evidence type="ECO:0000313" key="2">
    <source>
        <dbReference type="EMBL" id="RXJ44328.1"/>
    </source>
</evidence>
<dbReference type="OrthoDB" id="9811006at2"/>
<dbReference type="Pfam" id="PF04264">
    <property type="entry name" value="YceI"/>
    <property type="match status" value="1"/>
</dbReference>
<dbReference type="SMART" id="SM00867">
    <property type="entry name" value="YceI"/>
    <property type="match status" value="1"/>
</dbReference>
<dbReference type="PANTHER" id="PTHR34406">
    <property type="entry name" value="PROTEIN YCEI"/>
    <property type="match status" value="1"/>
</dbReference>